<reference evidence="8" key="1">
    <citation type="submission" date="2017-04" db="EMBL/GenBank/DDBJ databases">
        <authorList>
            <person name="Varghese N."/>
            <person name="Submissions S."/>
        </authorList>
    </citation>
    <scope>NUCLEOTIDE SEQUENCE [LARGE SCALE GENOMIC DNA]</scope>
    <source>
        <strain evidence="8">DSM 16512</strain>
    </source>
</reference>
<dbReference type="InterPro" id="IPR013325">
    <property type="entry name" value="RNA_pol_sigma_r2"/>
</dbReference>
<dbReference type="Pfam" id="PF04545">
    <property type="entry name" value="Sigma70_r4"/>
    <property type="match status" value="1"/>
</dbReference>
<dbReference type="Gene3D" id="1.20.140.160">
    <property type="match status" value="1"/>
</dbReference>
<feature type="domain" description="RNA polymerase sigma-70 region 4" evidence="6">
    <location>
        <begin position="154"/>
        <end position="202"/>
    </location>
</feature>
<dbReference type="GO" id="GO:0003677">
    <property type="term" value="F:DNA binding"/>
    <property type="evidence" value="ECO:0007669"/>
    <property type="project" value="UniProtKB-KW"/>
</dbReference>
<keyword evidence="4" id="KW-0804">Transcription</keyword>
<keyword evidence="8" id="KW-1185">Reference proteome</keyword>
<protein>
    <submittedName>
        <fullName evidence="7">RNA polymerase, sigma 28 subunit, SigD/FliA/WhiG</fullName>
    </submittedName>
</protein>
<dbReference type="InterPro" id="IPR007630">
    <property type="entry name" value="RNA_pol_sigma70_r4"/>
</dbReference>
<feature type="domain" description="RNA polymerase sigma-70 region 2" evidence="5">
    <location>
        <begin position="13"/>
        <end position="81"/>
    </location>
</feature>
<dbReference type="InterPro" id="IPR000943">
    <property type="entry name" value="RNA_pol_sigma70"/>
</dbReference>
<dbReference type="PRINTS" id="PR00046">
    <property type="entry name" value="SIGMA70FCT"/>
</dbReference>
<evidence type="ECO:0000256" key="3">
    <source>
        <dbReference type="ARBA" id="ARBA00023125"/>
    </source>
</evidence>
<dbReference type="SUPFAM" id="SSF88946">
    <property type="entry name" value="Sigma2 domain of RNA polymerase sigma factors"/>
    <property type="match status" value="1"/>
</dbReference>
<proteinExistence type="predicted"/>
<evidence type="ECO:0000256" key="2">
    <source>
        <dbReference type="ARBA" id="ARBA00023082"/>
    </source>
</evidence>
<dbReference type="Pfam" id="PF04542">
    <property type="entry name" value="Sigma70_r2"/>
    <property type="match status" value="1"/>
</dbReference>
<dbReference type="InterPro" id="IPR007627">
    <property type="entry name" value="RNA_pol_sigma70_r2"/>
</dbReference>
<accession>A0A1W1WSL1</accession>
<keyword evidence="1" id="KW-0805">Transcription regulation</keyword>
<evidence type="ECO:0000313" key="8">
    <source>
        <dbReference type="Proteomes" id="UP000192602"/>
    </source>
</evidence>
<dbReference type="RefSeq" id="WP_084275520.1">
    <property type="nucleotide sequence ID" value="NZ_AP026671.1"/>
</dbReference>
<evidence type="ECO:0000313" key="7">
    <source>
        <dbReference type="EMBL" id="SMC09284.1"/>
    </source>
</evidence>
<evidence type="ECO:0000259" key="6">
    <source>
        <dbReference type="Pfam" id="PF04545"/>
    </source>
</evidence>
<dbReference type="InterPro" id="IPR014284">
    <property type="entry name" value="RNA_pol_sigma-70_dom"/>
</dbReference>
<evidence type="ECO:0000259" key="5">
    <source>
        <dbReference type="Pfam" id="PF04542"/>
    </source>
</evidence>
<gene>
    <name evidence="7" type="ORF">SAMN05660197_1090</name>
</gene>
<dbReference type="GO" id="GO:0006352">
    <property type="term" value="P:DNA-templated transcription initiation"/>
    <property type="evidence" value="ECO:0007669"/>
    <property type="project" value="InterPro"/>
</dbReference>
<dbReference type="CDD" id="cd06171">
    <property type="entry name" value="Sigma70_r4"/>
    <property type="match status" value="1"/>
</dbReference>
<sequence length="211" mass="23984">MKVTVEQKQQIILDNTPLVKKVASKIFFKLPRDAGIEFDELVNTGIIGLIKAIDKFDESKAQFSTYAYIKIRGEILDYLRSLHIMPRSMREKIKKEKEEGKDIPLSNLAIMISMDKAIGSGDDSMRLIDVMISDDIGPEDQAISSQVGDLIAMAMEQLSEKEKRTLQMFFFEEREPKEIAQTLGISQSRVSQIKTQAIKKLKTILKDLEQT</sequence>
<keyword evidence="2" id="KW-0731">Sigma factor</keyword>
<dbReference type="SUPFAM" id="SSF88659">
    <property type="entry name" value="Sigma3 and sigma4 domains of RNA polymerase sigma factors"/>
    <property type="match status" value="1"/>
</dbReference>
<keyword evidence="3" id="KW-0238">DNA-binding</keyword>
<name>A0A1W1WSL1_9BACT</name>
<organism evidence="7 8">
    <name type="scientific">Nitratiruptor tergarcus DSM 16512</name>
    <dbReference type="NCBI Taxonomy" id="1069081"/>
    <lineage>
        <taxon>Bacteria</taxon>
        <taxon>Pseudomonadati</taxon>
        <taxon>Campylobacterota</taxon>
        <taxon>Epsilonproteobacteria</taxon>
        <taxon>Nautiliales</taxon>
        <taxon>Nitratiruptoraceae</taxon>
        <taxon>Nitratiruptor</taxon>
    </lineage>
</organism>
<dbReference type="GO" id="GO:0016987">
    <property type="term" value="F:sigma factor activity"/>
    <property type="evidence" value="ECO:0007669"/>
    <property type="project" value="UniProtKB-KW"/>
</dbReference>
<dbReference type="InterPro" id="IPR013324">
    <property type="entry name" value="RNA_pol_sigma_r3/r4-like"/>
</dbReference>
<dbReference type="PANTHER" id="PTHR30385">
    <property type="entry name" value="SIGMA FACTOR F FLAGELLAR"/>
    <property type="match status" value="1"/>
</dbReference>
<dbReference type="EMBL" id="FWWZ01000001">
    <property type="protein sequence ID" value="SMC09284.1"/>
    <property type="molecule type" value="Genomic_DNA"/>
</dbReference>
<dbReference type="Gene3D" id="1.10.1740.10">
    <property type="match status" value="1"/>
</dbReference>
<evidence type="ECO:0000256" key="1">
    <source>
        <dbReference type="ARBA" id="ARBA00023015"/>
    </source>
</evidence>
<evidence type="ECO:0000256" key="4">
    <source>
        <dbReference type="ARBA" id="ARBA00023163"/>
    </source>
</evidence>
<dbReference type="STRING" id="1069081.SAMN05660197_1090"/>
<dbReference type="Proteomes" id="UP000192602">
    <property type="component" value="Unassembled WGS sequence"/>
</dbReference>
<dbReference type="OrthoDB" id="9799825at2"/>
<dbReference type="AlphaFoldDB" id="A0A1W1WSL1"/>
<dbReference type="NCBIfam" id="TIGR02937">
    <property type="entry name" value="sigma70-ECF"/>
    <property type="match status" value="1"/>
</dbReference>